<keyword evidence="3" id="KW-1185">Reference proteome</keyword>
<dbReference type="AlphaFoldDB" id="A0A7W7GDK6"/>
<dbReference type="Pfam" id="PF01476">
    <property type="entry name" value="LysM"/>
    <property type="match status" value="1"/>
</dbReference>
<accession>A0A7W7GDK6</accession>
<evidence type="ECO:0000259" key="1">
    <source>
        <dbReference type="PROSITE" id="PS51782"/>
    </source>
</evidence>
<evidence type="ECO:0000313" key="2">
    <source>
        <dbReference type="EMBL" id="MBB4711212.1"/>
    </source>
</evidence>
<dbReference type="InterPro" id="IPR047763">
    <property type="entry name" value="PG_bind_dom_phiBT1-type"/>
</dbReference>
<dbReference type="GeneID" id="95799869"/>
<dbReference type="InterPro" id="IPR036779">
    <property type="entry name" value="LysM_dom_sf"/>
</dbReference>
<evidence type="ECO:0000313" key="3">
    <source>
        <dbReference type="Proteomes" id="UP000565089"/>
    </source>
</evidence>
<protein>
    <submittedName>
        <fullName evidence="2">LysM repeat protein</fullName>
    </submittedName>
</protein>
<dbReference type="RefSeq" id="WP_184907605.1">
    <property type="nucleotide sequence ID" value="NZ_JACHMS010000001.1"/>
</dbReference>
<dbReference type="InterPro" id="IPR018392">
    <property type="entry name" value="LysM"/>
</dbReference>
<sequence>MENAQFYVVKHGDTLNKIASMHHVTLHQILEWNPEIENPDIIHPGQRIRVAAPATHGEFEPFPGSDFFQSSVTSPVIEAMGFRLIEEECSAYAAGPDSQWSEADRKSYAMWQRKLGFTGHDADGTPGRKSWERLHVPAVFE</sequence>
<feature type="domain" description="LysM" evidence="1">
    <location>
        <begin position="5"/>
        <end position="50"/>
    </location>
</feature>
<dbReference type="SMART" id="SM00257">
    <property type="entry name" value="LysM"/>
    <property type="match status" value="1"/>
</dbReference>
<dbReference type="SUPFAM" id="SSF54106">
    <property type="entry name" value="LysM domain"/>
    <property type="match status" value="1"/>
</dbReference>
<proteinExistence type="predicted"/>
<dbReference type="Gene3D" id="3.10.350.10">
    <property type="entry name" value="LysM domain"/>
    <property type="match status" value="1"/>
</dbReference>
<comment type="caution">
    <text evidence="2">The sequence shown here is derived from an EMBL/GenBank/DDBJ whole genome shotgun (WGS) entry which is preliminary data.</text>
</comment>
<organism evidence="2 3">
    <name type="scientific">Streptomyces luteogriseus</name>
    <dbReference type="NCBI Taxonomy" id="68233"/>
    <lineage>
        <taxon>Bacteria</taxon>
        <taxon>Bacillati</taxon>
        <taxon>Actinomycetota</taxon>
        <taxon>Actinomycetes</taxon>
        <taxon>Kitasatosporales</taxon>
        <taxon>Streptomycetaceae</taxon>
        <taxon>Streptomyces</taxon>
    </lineage>
</organism>
<reference evidence="2 3" key="1">
    <citation type="submission" date="2020-08" db="EMBL/GenBank/DDBJ databases">
        <title>Sequencing the genomes of 1000 actinobacteria strains.</title>
        <authorList>
            <person name="Klenk H.-P."/>
        </authorList>
    </citation>
    <scope>NUCLEOTIDE SEQUENCE [LARGE SCALE GENOMIC DNA]</scope>
    <source>
        <strain evidence="2 3">DSM 40483</strain>
    </source>
</reference>
<dbReference type="PROSITE" id="PS51782">
    <property type="entry name" value="LYSM"/>
    <property type="match status" value="1"/>
</dbReference>
<dbReference type="CDD" id="cd00118">
    <property type="entry name" value="LysM"/>
    <property type="match status" value="1"/>
</dbReference>
<dbReference type="NCBIfam" id="NF038080">
    <property type="entry name" value="PG_bind_siph"/>
    <property type="match status" value="1"/>
</dbReference>
<gene>
    <name evidence="2" type="ORF">BJ965_001094</name>
</gene>
<dbReference type="EMBL" id="JACHMS010000001">
    <property type="protein sequence ID" value="MBB4711212.1"/>
    <property type="molecule type" value="Genomic_DNA"/>
</dbReference>
<name>A0A7W7GDK6_9ACTN</name>
<dbReference type="Proteomes" id="UP000565089">
    <property type="component" value="Unassembled WGS sequence"/>
</dbReference>